<evidence type="ECO:0008006" key="4">
    <source>
        <dbReference type="Google" id="ProtNLM"/>
    </source>
</evidence>
<dbReference type="Proteomes" id="UP000267821">
    <property type="component" value="Unassembled WGS sequence"/>
</dbReference>
<name>A0A3N4M1X2_9PEZI</name>
<gene>
    <name evidence="2" type="ORF">L211DRAFT_832907</name>
</gene>
<dbReference type="STRING" id="1051890.A0A3N4M1X2"/>
<keyword evidence="3" id="KW-1185">Reference proteome</keyword>
<sequence length="210" mass="23049">MHALLPRFALFALFLRSLATAIPDDSPPKDQFYIKGINYAGSGCPAGSIAPDTSPASTACDISIAFDSLFPYPEPDSNPNEARRNCQVTFELQFPAGWSLTIIEMSTSGYIHLDEKFSAMLQATFRWATQSTRATVNSPWVGPIHGNVTFVDELASEELVWSSCNGGSHSLIITTSIQIDNSKNPKASSMVPKGIDKTLTQTFYCQWRRC</sequence>
<dbReference type="InParanoid" id="A0A3N4M1X2"/>
<evidence type="ECO:0000313" key="2">
    <source>
        <dbReference type="EMBL" id="RPB29027.1"/>
    </source>
</evidence>
<evidence type="ECO:0000256" key="1">
    <source>
        <dbReference type="SAM" id="SignalP"/>
    </source>
</evidence>
<dbReference type="PANTHER" id="PTHR38847">
    <property type="match status" value="1"/>
</dbReference>
<feature type="signal peptide" evidence="1">
    <location>
        <begin position="1"/>
        <end position="21"/>
    </location>
</feature>
<accession>A0A3N4M1X2</accession>
<evidence type="ECO:0000313" key="3">
    <source>
        <dbReference type="Proteomes" id="UP000267821"/>
    </source>
</evidence>
<proteinExistence type="predicted"/>
<dbReference type="PANTHER" id="PTHR38847:SF1">
    <property type="entry name" value="PSEUDOURIDINE SYNTHASE RSUA_RLUA-LIKE DOMAIN-CONTAINING PROTEIN"/>
    <property type="match status" value="1"/>
</dbReference>
<dbReference type="InterPro" id="IPR025649">
    <property type="entry name" value="DUF4360"/>
</dbReference>
<feature type="chain" id="PRO_5018290547" description="DUF4360 domain-containing protein" evidence="1">
    <location>
        <begin position="22"/>
        <end position="210"/>
    </location>
</feature>
<reference evidence="2 3" key="1">
    <citation type="journal article" date="2018" name="Nat. Ecol. Evol.">
        <title>Pezizomycetes genomes reveal the molecular basis of ectomycorrhizal truffle lifestyle.</title>
        <authorList>
            <person name="Murat C."/>
            <person name="Payen T."/>
            <person name="Noel B."/>
            <person name="Kuo A."/>
            <person name="Morin E."/>
            <person name="Chen J."/>
            <person name="Kohler A."/>
            <person name="Krizsan K."/>
            <person name="Balestrini R."/>
            <person name="Da Silva C."/>
            <person name="Montanini B."/>
            <person name="Hainaut M."/>
            <person name="Levati E."/>
            <person name="Barry K.W."/>
            <person name="Belfiori B."/>
            <person name="Cichocki N."/>
            <person name="Clum A."/>
            <person name="Dockter R.B."/>
            <person name="Fauchery L."/>
            <person name="Guy J."/>
            <person name="Iotti M."/>
            <person name="Le Tacon F."/>
            <person name="Lindquist E.A."/>
            <person name="Lipzen A."/>
            <person name="Malagnac F."/>
            <person name="Mello A."/>
            <person name="Molinier V."/>
            <person name="Miyauchi S."/>
            <person name="Poulain J."/>
            <person name="Riccioni C."/>
            <person name="Rubini A."/>
            <person name="Sitrit Y."/>
            <person name="Splivallo R."/>
            <person name="Traeger S."/>
            <person name="Wang M."/>
            <person name="Zifcakova L."/>
            <person name="Wipf D."/>
            <person name="Zambonelli A."/>
            <person name="Paolocci F."/>
            <person name="Nowrousian M."/>
            <person name="Ottonello S."/>
            <person name="Baldrian P."/>
            <person name="Spatafora J.W."/>
            <person name="Henrissat B."/>
            <person name="Nagy L.G."/>
            <person name="Aury J.M."/>
            <person name="Wincker P."/>
            <person name="Grigoriev I.V."/>
            <person name="Bonfante P."/>
            <person name="Martin F.M."/>
        </authorList>
    </citation>
    <scope>NUCLEOTIDE SEQUENCE [LARGE SCALE GENOMIC DNA]</scope>
    <source>
        <strain evidence="2 3">ATCC MYA-4762</strain>
    </source>
</reference>
<dbReference type="EMBL" id="ML121528">
    <property type="protein sequence ID" value="RPB29027.1"/>
    <property type="molecule type" value="Genomic_DNA"/>
</dbReference>
<dbReference type="OrthoDB" id="152248at2759"/>
<keyword evidence="1" id="KW-0732">Signal</keyword>
<protein>
    <recommendedName>
        <fullName evidence="4">DUF4360 domain-containing protein</fullName>
    </recommendedName>
</protein>
<organism evidence="2 3">
    <name type="scientific">Terfezia boudieri ATCC MYA-4762</name>
    <dbReference type="NCBI Taxonomy" id="1051890"/>
    <lineage>
        <taxon>Eukaryota</taxon>
        <taxon>Fungi</taxon>
        <taxon>Dikarya</taxon>
        <taxon>Ascomycota</taxon>
        <taxon>Pezizomycotina</taxon>
        <taxon>Pezizomycetes</taxon>
        <taxon>Pezizales</taxon>
        <taxon>Pezizaceae</taxon>
        <taxon>Terfezia</taxon>
    </lineage>
</organism>
<dbReference type="Pfam" id="PF14273">
    <property type="entry name" value="DUF4360"/>
    <property type="match status" value="1"/>
</dbReference>
<dbReference type="AlphaFoldDB" id="A0A3N4M1X2"/>